<dbReference type="Gramene" id="EOX94179">
    <property type="protein sequence ID" value="EOX94179"/>
    <property type="gene ID" value="TCM_003573"/>
</dbReference>
<accession>A0A061DN35</accession>
<gene>
    <name evidence="1" type="ORF">TCM_003573</name>
</gene>
<evidence type="ECO:0000313" key="2">
    <source>
        <dbReference type="Proteomes" id="UP000026915"/>
    </source>
</evidence>
<dbReference type="AlphaFoldDB" id="A0A061DN35"/>
<dbReference type="InParanoid" id="A0A061DN35"/>
<organism evidence="1 2">
    <name type="scientific">Theobroma cacao</name>
    <name type="common">Cacao</name>
    <name type="synonym">Cocoa</name>
    <dbReference type="NCBI Taxonomy" id="3641"/>
    <lineage>
        <taxon>Eukaryota</taxon>
        <taxon>Viridiplantae</taxon>
        <taxon>Streptophyta</taxon>
        <taxon>Embryophyta</taxon>
        <taxon>Tracheophyta</taxon>
        <taxon>Spermatophyta</taxon>
        <taxon>Magnoliopsida</taxon>
        <taxon>eudicotyledons</taxon>
        <taxon>Gunneridae</taxon>
        <taxon>Pentapetalae</taxon>
        <taxon>rosids</taxon>
        <taxon>malvids</taxon>
        <taxon>Malvales</taxon>
        <taxon>Malvaceae</taxon>
        <taxon>Byttnerioideae</taxon>
        <taxon>Theobroma</taxon>
    </lineage>
</organism>
<protein>
    <submittedName>
        <fullName evidence="1">Uncharacterized protein</fullName>
    </submittedName>
</protein>
<sequence>MTKIGFSTKMDKLDIEVYHYNKVIDFGEWIQNGEGLKTRMPVNSFSVQYGGGGFECSCTIKLQLRIS</sequence>
<dbReference type="Proteomes" id="UP000026915">
    <property type="component" value="Chromosome 1"/>
</dbReference>
<name>A0A061DN35_THECC</name>
<keyword evidence="2" id="KW-1185">Reference proteome</keyword>
<dbReference type="EMBL" id="CM001879">
    <property type="protein sequence ID" value="EOX94179.1"/>
    <property type="molecule type" value="Genomic_DNA"/>
</dbReference>
<proteinExistence type="predicted"/>
<dbReference type="HOGENOM" id="CLU_2817574_0_0_1"/>
<evidence type="ECO:0000313" key="1">
    <source>
        <dbReference type="EMBL" id="EOX94179.1"/>
    </source>
</evidence>
<reference evidence="1 2" key="1">
    <citation type="journal article" date="2013" name="Genome Biol.">
        <title>The genome sequence of the most widely cultivated cacao type and its use to identify candidate genes regulating pod color.</title>
        <authorList>
            <person name="Motamayor J.C."/>
            <person name="Mockaitis K."/>
            <person name="Schmutz J."/>
            <person name="Haiminen N."/>
            <person name="Iii D.L."/>
            <person name="Cornejo O."/>
            <person name="Findley S.D."/>
            <person name="Zheng P."/>
            <person name="Utro F."/>
            <person name="Royaert S."/>
            <person name="Saski C."/>
            <person name="Jenkins J."/>
            <person name="Podicheti R."/>
            <person name="Zhao M."/>
            <person name="Scheffler B.E."/>
            <person name="Stack J.C."/>
            <person name="Feltus F.A."/>
            <person name="Mustiga G.M."/>
            <person name="Amores F."/>
            <person name="Phillips W."/>
            <person name="Marelli J.P."/>
            <person name="May G.D."/>
            <person name="Shapiro H."/>
            <person name="Ma J."/>
            <person name="Bustamante C.D."/>
            <person name="Schnell R.J."/>
            <person name="Main D."/>
            <person name="Gilbert D."/>
            <person name="Parida L."/>
            <person name="Kuhn D.N."/>
        </authorList>
    </citation>
    <scope>NUCLEOTIDE SEQUENCE [LARGE SCALE GENOMIC DNA]</scope>
    <source>
        <strain evidence="2">cv. Matina 1-6</strain>
    </source>
</reference>